<name>A0A5N5EU51_9ACTN</name>
<organism evidence="1 2">
    <name type="scientific">Streptomyces arboris</name>
    <dbReference type="NCBI Taxonomy" id="2600619"/>
    <lineage>
        <taxon>Bacteria</taxon>
        <taxon>Bacillati</taxon>
        <taxon>Actinomycetota</taxon>
        <taxon>Actinomycetes</taxon>
        <taxon>Kitasatosporales</taxon>
        <taxon>Streptomycetaceae</taxon>
        <taxon>Streptomyces</taxon>
    </lineage>
</organism>
<comment type="caution">
    <text evidence="1">The sequence shown here is derived from an EMBL/GenBank/DDBJ whole genome shotgun (WGS) entry which is preliminary data.</text>
</comment>
<sequence>MRDALPHCRIVFRSNRPEHASENRSCSGTGPLRGLCAPGPRLRALTLSGCPRMLQVALRACAPQT</sequence>
<evidence type="ECO:0000313" key="1">
    <source>
        <dbReference type="EMBL" id="KAB2592272.1"/>
    </source>
</evidence>
<dbReference type="Proteomes" id="UP000326907">
    <property type="component" value="Unassembled WGS sequence"/>
</dbReference>
<proteinExistence type="predicted"/>
<dbReference type="AlphaFoldDB" id="A0A5N5EU51"/>
<protein>
    <submittedName>
        <fullName evidence="1">Uncharacterized protein</fullName>
    </submittedName>
</protein>
<dbReference type="EMBL" id="VYUA01000008">
    <property type="protein sequence ID" value="KAB2592272.1"/>
    <property type="molecule type" value="Genomic_DNA"/>
</dbReference>
<gene>
    <name evidence="1" type="ORF">F5983_11550</name>
</gene>
<evidence type="ECO:0000313" key="2">
    <source>
        <dbReference type="Proteomes" id="UP000326907"/>
    </source>
</evidence>
<keyword evidence="2" id="KW-1185">Reference proteome</keyword>
<reference evidence="1 2" key="1">
    <citation type="submission" date="2019-09" db="EMBL/GenBank/DDBJ databases">
        <authorList>
            <person name="Liu P."/>
        </authorList>
    </citation>
    <scope>NUCLEOTIDE SEQUENCE [LARGE SCALE GENOMIC DNA]</scope>
    <source>
        <strain evidence="1 2">TRM68085</strain>
    </source>
</reference>
<accession>A0A5N5EU51</accession>